<proteinExistence type="predicted"/>
<dbReference type="InterPro" id="IPR017451">
    <property type="entry name" value="F-box-assoc_interact_dom"/>
</dbReference>
<dbReference type="InterPro" id="IPR006527">
    <property type="entry name" value="F-box-assoc_dom_typ1"/>
</dbReference>
<evidence type="ECO:0000313" key="3">
    <source>
        <dbReference type="RefSeq" id="XP_056685230.1"/>
    </source>
</evidence>
<dbReference type="InterPro" id="IPR036047">
    <property type="entry name" value="F-box-like_dom_sf"/>
</dbReference>
<evidence type="ECO:0000259" key="1">
    <source>
        <dbReference type="PROSITE" id="PS50181"/>
    </source>
</evidence>
<sequence length="387" mass="44147">MDSQEAEKADDSLLLPLKQLTEILSRLDTRMDMPKGDQLPSLPFDLLILIISCLPVKPLMRFKCVSKALYELINSQKFVKLHLNRSLQADSDGNLICFGYFSIHAFDFNGSPYHASNFYYPENIGYPRRLIGSCNGLVCFSFQADHLIIHNPATRAYKTLPNLPLTKKYCEVFAPIGFGYDCISDDYKVLQFAMKPSSGKIEYETLLYSWRTNAWEIIQNPPWNWDTVKLFPSILVNNSLHWMGCENKEIKCFNLSTKRYYEITLPGKISPGYSPTLGILRGQLAVVTYYLDIWILKEYGVQESWTRLFRCPSVEWNNLFDTLTTWHLGVGLTCSKDGSKILVGLAGGMPNFICCNLESKEARKIKISSFSHKLSVILPWVESLVPV</sequence>
<dbReference type="Proteomes" id="UP000813463">
    <property type="component" value="Chromosome 5"/>
</dbReference>
<dbReference type="Gene3D" id="1.20.1280.50">
    <property type="match status" value="1"/>
</dbReference>
<dbReference type="SUPFAM" id="SSF50965">
    <property type="entry name" value="Galactose oxidase, central domain"/>
    <property type="match status" value="1"/>
</dbReference>
<feature type="domain" description="F-box" evidence="1">
    <location>
        <begin position="36"/>
        <end position="81"/>
    </location>
</feature>
<dbReference type="NCBIfam" id="TIGR01640">
    <property type="entry name" value="F_box_assoc_1"/>
    <property type="match status" value="1"/>
</dbReference>
<dbReference type="SUPFAM" id="SSF81383">
    <property type="entry name" value="F-box domain"/>
    <property type="match status" value="1"/>
</dbReference>
<dbReference type="InterPro" id="IPR050796">
    <property type="entry name" value="SCF_F-box_component"/>
</dbReference>
<keyword evidence="2" id="KW-1185">Reference proteome</keyword>
<dbReference type="PANTHER" id="PTHR31672:SF13">
    <property type="entry name" value="F-BOX PROTEIN CPR30-LIKE"/>
    <property type="match status" value="1"/>
</dbReference>
<accession>A0ABM3QPD9</accession>
<evidence type="ECO:0000313" key="2">
    <source>
        <dbReference type="Proteomes" id="UP000813463"/>
    </source>
</evidence>
<dbReference type="GeneID" id="130461248"/>
<dbReference type="PANTHER" id="PTHR31672">
    <property type="entry name" value="BNACNNG10540D PROTEIN"/>
    <property type="match status" value="1"/>
</dbReference>
<reference evidence="3" key="2">
    <citation type="submission" date="2025-08" db="UniProtKB">
        <authorList>
            <consortium name="RefSeq"/>
        </authorList>
    </citation>
    <scope>IDENTIFICATION</scope>
    <source>
        <tissue evidence="3">Leaf</tissue>
    </source>
</reference>
<reference evidence="2" key="1">
    <citation type="journal article" date="2021" name="Nat. Commun.">
        <title>Genomic analyses provide insights into spinach domestication and the genetic basis of agronomic traits.</title>
        <authorList>
            <person name="Cai X."/>
            <person name="Sun X."/>
            <person name="Xu C."/>
            <person name="Sun H."/>
            <person name="Wang X."/>
            <person name="Ge C."/>
            <person name="Zhang Z."/>
            <person name="Wang Q."/>
            <person name="Fei Z."/>
            <person name="Jiao C."/>
            <person name="Wang Q."/>
        </authorList>
    </citation>
    <scope>NUCLEOTIDE SEQUENCE [LARGE SCALE GENOMIC DNA]</scope>
    <source>
        <strain evidence="2">cv. Varoflay</strain>
    </source>
</reference>
<dbReference type="RefSeq" id="XP_056685230.1">
    <property type="nucleotide sequence ID" value="XM_056829252.1"/>
</dbReference>
<dbReference type="InterPro" id="IPR011043">
    <property type="entry name" value="Gal_Oxase/kelch_b-propeller"/>
</dbReference>
<dbReference type="Pfam" id="PF07734">
    <property type="entry name" value="FBA_1"/>
    <property type="match status" value="1"/>
</dbReference>
<dbReference type="SMART" id="SM00256">
    <property type="entry name" value="FBOX"/>
    <property type="match status" value="1"/>
</dbReference>
<dbReference type="InterPro" id="IPR001810">
    <property type="entry name" value="F-box_dom"/>
</dbReference>
<name>A0ABM3QPD9_SPIOL</name>
<organism evidence="2 3">
    <name type="scientific">Spinacia oleracea</name>
    <name type="common">Spinach</name>
    <dbReference type="NCBI Taxonomy" id="3562"/>
    <lineage>
        <taxon>Eukaryota</taxon>
        <taxon>Viridiplantae</taxon>
        <taxon>Streptophyta</taxon>
        <taxon>Embryophyta</taxon>
        <taxon>Tracheophyta</taxon>
        <taxon>Spermatophyta</taxon>
        <taxon>Magnoliopsida</taxon>
        <taxon>eudicotyledons</taxon>
        <taxon>Gunneridae</taxon>
        <taxon>Pentapetalae</taxon>
        <taxon>Caryophyllales</taxon>
        <taxon>Chenopodiaceae</taxon>
        <taxon>Chenopodioideae</taxon>
        <taxon>Anserineae</taxon>
        <taxon>Spinacia</taxon>
    </lineage>
</organism>
<dbReference type="PROSITE" id="PS50181">
    <property type="entry name" value="FBOX"/>
    <property type="match status" value="1"/>
</dbReference>
<gene>
    <name evidence="3" type="primary">LOC130461248</name>
</gene>
<dbReference type="Pfam" id="PF00646">
    <property type="entry name" value="F-box"/>
    <property type="match status" value="1"/>
</dbReference>
<protein>
    <submittedName>
        <fullName evidence="3">F-box protein CPR1-like</fullName>
    </submittedName>
</protein>